<dbReference type="FunFam" id="3.30.70.270:FF:000001">
    <property type="entry name" value="Diguanylate cyclase domain protein"/>
    <property type="match status" value="1"/>
</dbReference>
<dbReference type="PROSITE" id="PS50887">
    <property type="entry name" value="GGDEF"/>
    <property type="match status" value="1"/>
</dbReference>
<organism evidence="5 6">
    <name type="scientific">Solidesulfovibrio fructosivorans JJ]</name>
    <dbReference type="NCBI Taxonomy" id="596151"/>
    <lineage>
        <taxon>Bacteria</taxon>
        <taxon>Pseudomonadati</taxon>
        <taxon>Thermodesulfobacteriota</taxon>
        <taxon>Desulfovibrionia</taxon>
        <taxon>Desulfovibrionales</taxon>
        <taxon>Desulfovibrionaceae</taxon>
        <taxon>Solidesulfovibrio</taxon>
    </lineage>
</organism>
<dbReference type="GO" id="GO:0052621">
    <property type="term" value="F:diguanylate cyclase activity"/>
    <property type="evidence" value="ECO:0007669"/>
    <property type="project" value="UniProtKB-EC"/>
</dbReference>
<dbReference type="PANTHER" id="PTHR45138">
    <property type="entry name" value="REGULATORY COMPONENTS OF SENSORY TRANSDUCTION SYSTEM"/>
    <property type="match status" value="1"/>
</dbReference>
<dbReference type="EMBL" id="AECZ01000053">
    <property type="protein sequence ID" value="EFL49253.1"/>
    <property type="molecule type" value="Genomic_DNA"/>
</dbReference>
<keyword evidence="3" id="KW-0812">Transmembrane</keyword>
<feature type="transmembrane region" description="Helical" evidence="3">
    <location>
        <begin position="194"/>
        <end position="215"/>
    </location>
</feature>
<gene>
    <name evidence="5" type="ORF">DesfrDRAFT_3998</name>
</gene>
<dbReference type="InterPro" id="IPR043128">
    <property type="entry name" value="Rev_trsase/Diguanyl_cyclase"/>
</dbReference>
<sequence>MQQFISLLDTSTMVLMSAILFFSLTGVLTYTYFYRKTYPGFGSFTLGQLAWCVGLFLIFFRVLGPDPSLIIGNSLIFLQGILWYRGIALYGGIDHIGLRNSFTIALAVLCESCLLYYTFVDFDTCRRVFVFSTYCMLVYGRIAIEPFVVRNWRTYSMQTVFSGFLFFISVSYAFRANESLDALQCALGGPDPIVKTLLLASMLLIPLLAFCLLSMTSGRVEAELREARDALRKQAQTDFLTGLPNRRHFLHLAEKALDRARERGEPVSFIMLDLDYFKDINDTYGHQTGDVVLRAVARRLAEALRDGDEIGRLGGEEFGVLLPGLDGKDAEEVAERLRQAVAALSPGGHTVTASLGMASGATGLNALLARADGCLYAAKGAGRNRVVAQACPMVESPEGASI</sequence>
<evidence type="ECO:0000256" key="2">
    <source>
        <dbReference type="ARBA" id="ARBA00034247"/>
    </source>
</evidence>
<dbReference type="Pfam" id="PF00990">
    <property type="entry name" value="GGDEF"/>
    <property type="match status" value="1"/>
</dbReference>
<accession>E1K298</accession>
<evidence type="ECO:0000256" key="1">
    <source>
        <dbReference type="ARBA" id="ARBA00012528"/>
    </source>
</evidence>
<dbReference type="GO" id="GO:0043709">
    <property type="term" value="P:cell adhesion involved in single-species biofilm formation"/>
    <property type="evidence" value="ECO:0007669"/>
    <property type="project" value="TreeGrafter"/>
</dbReference>
<reference evidence="5 6" key="1">
    <citation type="submission" date="2010-08" db="EMBL/GenBank/DDBJ databases">
        <title>The draft genome of Desulfovibrio fructosovorans JJ.</title>
        <authorList>
            <consortium name="US DOE Joint Genome Institute (JGI-PGF)"/>
            <person name="Lucas S."/>
            <person name="Copeland A."/>
            <person name="Lapidus A."/>
            <person name="Cheng J.-F."/>
            <person name="Bruce D."/>
            <person name="Goodwin L."/>
            <person name="Pitluck S."/>
            <person name="Land M.L."/>
            <person name="Hauser L."/>
            <person name="Chang Y.-J."/>
            <person name="Jeffries C."/>
            <person name="Wall J.D."/>
            <person name="Stahl D.A."/>
            <person name="Arkin A.P."/>
            <person name="Dehal P."/>
            <person name="Stolyar S.M."/>
            <person name="Hazen T.C."/>
            <person name="Woyke T.J."/>
        </authorList>
    </citation>
    <scope>NUCLEOTIDE SEQUENCE [LARGE SCALE GENOMIC DNA]</scope>
    <source>
        <strain evidence="5 6">JJ</strain>
    </source>
</reference>
<dbReference type="AlphaFoldDB" id="E1K298"/>
<dbReference type="STRING" id="596151.DesfrDRAFT_3998"/>
<dbReference type="SMART" id="SM00267">
    <property type="entry name" value="GGDEF"/>
    <property type="match status" value="1"/>
</dbReference>
<protein>
    <recommendedName>
        <fullName evidence="1">diguanylate cyclase</fullName>
        <ecNumber evidence="1">2.7.7.65</ecNumber>
    </recommendedName>
</protein>
<comment type="catalytic activity">
    <reaction evidence="2">
        <text>2 GTP = 3',3'-c-di-GMP + 2 diphosphate</text>
        <dbReference type="Rhea" id="RHEA:24898"/>
        <dbReference type="ChEBI" id="CHEBI:33019"/>
        <dbReference type="ChEBI" id="CHEBI:37565"/>
        <dbReference type="ChEBI" id="CHEBI:58805"/>
        <dbReference type="EC" id="2.7.7.65"/>
    </reaction>
</comment>
<dbReference type="Gene3D" id="3.30.70.270">
    <property type="match status" value="1"/>
</dbReference>
<feature type="domain" description="GGDEF" evidence="4">
    <location>
        <begin position="265"/>
        <end position="391"/>
    </location>
</feature>
<feature type="transmembrane region" description="Helical" evidence="3">
    <location>
        <begin position="102"/>
        <end position="120"/>
    </location>
</feature>
<evidence type="ECO:0000259" key="4">
    <source>
        <dbReference type="PROSITE" id="PS50887"/>
    </source>
</evidence>
<evidence type="ECO:0000313" key="6">
    <source>
        <dbReference type="Proteomes" id="UP000006250"/>
    </source>
</evidence>
<dbReference type="NCBIfam" id="TIGR00254">
    <property type="entry name" value="GGDEF"/>
    <property type="match status" value="1"/>
</dbReference>
<evidence type="ECO:0000256" key="3">
    <source>
        <dbReference type="SAM" id="Phobius"/>
    </source>
</evidence>
<keyword evidence="3" id="KW-0472">Membrane</keyword>
<proteinExistence type="predicted"/>
<dbReference type="InterPro" id="IPR029787">
    <property type="entry name" value="Nucleotide_cyclase"/>
</dbReference>
<keyword evidence="3" id="KW-1133">Transmembrane helix</keyword>
<feature type="transmembrane region" description="Helical" evidence="3">
    <location>
        <begin position="12"/>
        <end position="34"/>
    </location>
</feature>
<name>E1K298_SOLFR</name>
<evidence type="ECO:0000313" key="5">
    <source>
        <dbReference type="EMBL" id="EFL49253.1"/>
    </source>
</evidence>
<dbReference type="GO" id="GO:1902201">
    <property type="term" value="P:negative regulation of bacterial-type flagellum-dependent cell motility"/>
    <property type="evidence" value="ECO:0007669"/>
    <property type="project" value="TreeGrafter"/>
</dbReference>
<dbReference type="InterPro" id="IPR000160">
    <property type="entry name" value="GGDEF_dom"/>
</dbReference>
<dbReference type="PANTHER" id="PTHR45138:SF9">
    <property type="entry name" value="DIGUANYLATE CYCLASE DGCM-RELATED"/>
    <property type="match status" value="1"/>
</dbReference>
<dbReference type="GO" id="GO:0005886">
    <property type="term" value="C:plasma membrane"/>
    <property type="evidence" value="ECO:0007669"/>
    <property type="project" value="TreeGrafter"/>
</dbReference>
<feature type="transmembrane region" description="Helical" evidence="3">
    <location>
        <begin position="41"/>
        <end position="63"/>
    </location>
</feature>
<dbReference type="SUPFAM" id="SSF55073">
    <property type="entry name" value="Nucleotide cyclase"/>
    <property type="match status" value="1"/>
</dbReference>
<dbReference type="InterPro" id="IPR050469">
    <property type="entry name" value="Diguanylate_Cyclase"/>
</dbReference>
<dbReference type="Proteomes" id="UP000006250">
    <property type="component" value="Unassembled WGS sequence"/>
</dbReference>
<dbReference type="CDD" id="cd01949">
    <property type="entry name" value="GGDEF"/>
    <property type="match status" value="1"/>
</dbReference>
<keyword evidence="6" id="KW-1185">Reference proteome</keyword>
<feature type="transmembrane region" description="Helical" evidence="3">
    <location>
        <begin position="126"/>
        <end position="144"/>
    </location>
</feature>
<dbReference type="EC" id="2.7.7.65" evidence="1"/>
<feature type="transmembrane region" description="Helical" evidence="3">
    <location>
        <begin position="69"/>
        <end position="90"/>
    </location>
</feature>
<dbReference type="OrthoDB" id="9813903at2"/>
<comment type="caution">
    <text evidence="5">The sequence shown here is derived from an EMBL/GenBank/DDBJ whole genome shotgun (WGS) entry which is preliminary data.</text>
</comment>
<feature type="transmembrane region" description="Helical" evidence="3">
    <location>
        <begin position="156"/>
        <end position="174"/>
    </location>
</feature>
<dbReference type="eggNOG" id="COG3706">
    <property type="taxonomic scope" value="Bacteria"/>
</dbReference>